<reference evidence="1" key="1">
    <citation type="journal article" date="2022" name="Int. J. Mol. Sci.">
        <title>Draft Genome of Tanacetum Coccineum: Genomic Comparison of Closely Related Tanacetum-Family Plants.</title>
        <authorList>
            <person name="Yamashiro T."/>
            <person name="Shiraishi A."/>
            <person name="Nakayama K."/>
            <person name="Satake H."/>
        </authorList>
    </citation>
    <scope>NUCLEOTIDE SEQUENCE</scope>
</reference>
<sequence length="172" mass="18834">MIQPEPEDLPKDNPKLEIAVLRSNGVATVDAPQSLEASISIEEVEHLPEIATIKKVTALNLGAIQESNLEISFRGSRVKNQGHPRPSLELVFALTFSKPSINPDLAPRNDAHGFLTLDADLANSRLSKDLQYPAFECQTLGMPEPHLTCGVTESQNKKNHKVLTFKDADKSS</sequence>
<proteinExistence type="predicted"/>
<organism evidence="1 2">
    <name type="scientific">Tanacetum coccineum</name>
    <dbReference type="NCBI Taxonomy" id="301880"/>
    <lineage>
        <taxon>Eukaryota</taxon>
        <taxon>Viridiplantae</taxon>
        <taxon>Streptophyta</taxon>
        <taxon>Embryophyta</taxon>
        <taxon>Tracheophyta</taxon>
        <taxon>Spermatophyta</taxon>
        <taxon>Magnoliopsida</taxon>
        <taxon>eudicotyledons</taxon>
        <taxon>Gunneridae</taxon>
        <taxon>Pentapetalae</taxon>
        <taxon>asterids</taxon>
        <taxon>campanulids</taxon>
        <taxon>Asterales</taxon>
        <taxon>Asteraceae</taxon>
        <taxon>Asteroideae</taxon>
        <taxon>Anthemideae</taxon>
        <taxon>Anthemidinae</taxon>
        <taxon>Tanacetum</taxon>
    </lineage>
</organism>
<dbReference type="EMBL" id="BQNB010009874">
    <property type="protein sequence ID" value="GJS69619.1"/>
    <property type="molecule type" value="Genomic_DNA"/>
</dbReference>
<accession>A0ABQ4XW15</accession>
<protein>
    <submittedName>
        <fullName evidence="1">Uncharacterized protein</fullName>
    </submittedName>
</protein>
<evidence type="ECO:0000313" key="2">
    <source>
        <dbReference type="Proteomes" id="UP001151760"/>
    </source>
</evidence>
<dbReference type="Proteomes" id="UP001151760">
    <property type="component" value="Unassembled WGS sequence"/>
</dbReference>
<comment type="caution">
    <text evidence="1">The sequence shown here is derived from an EMBL/GenBank/DDBJ whole genome shotgun (WGS) entry which is preliminary data.</text>
</comment>
<name>A0ABQ4XW15_9ASTR</name>
<evidence type="ECO:0000313" key="1">
    <source>
        <dbReference type="EMBL" id="GJS69619.1"/>
    </source>
</evidence>
<reference evidence="1" key="2">
    <citation type="submission" date="2022-01" db="EMBL/GenBank/DDBJ databases">
        <authorList>
            <person name="Yamashiro T."/>
            <person name="Shiraishi A."/>
            <person name="Satake H."/>
            <person name="Nakayama K."/>
        </authorList>
    </citation>
    <scope>NUCLEOTIDE SEQUENCE</scope>
</reference>
<gene>
    <name evidence="1" type="ORF">Tco_0702460</name>
</gene>
<keyword evidence="2" id="KW-1185">Reference proteome</keyword>